<feature type="domain" description="B12-binding" evidence="3">
    <location>
        <begin position="88"/>
        <end position="215"/>
    </location>
</feature>
<gene>
    <name evidence="4" type="ORF">N781_13220</name>
</gene>
<dbReference type="Gene3D" id="3.40.50.280">
    <property type="entry name" value="Cobalamin-binding domain"/>
    <property type="match status" value="1"/>
</dbReference>
<dbReference type="InterPro" id="IPR003759">
    <property type="entry name" value="Cbl-bd_cap"/>
</dbReference>
<dbReference type="InterPro" id="IPR036594">
    <property type="entry name" value="Meth_synthase_dom"/>
</dbReference>
<dbReference type="PANTHER" id="PTHR45833:SF1">
    <property type="entry name" value="METHIONINE SYNTHASE"/>
    <property type="match status" value="1"/>
</dbReference>
<dbReference type="SUPFAM" id="SSF52242">
    <property type="entry name" value="Cobalamin (vitamin B12)-binding domain"/>
    <property type="match status" value="1"/>
</dbReference>
<name>A0A0A5GHX0_9BACI</name>
<keyword evidence="5" id="KW-1185">Reference proteome</keyword>
<dbReference type="PROSITE" id="PS51332">
    <property type="entry name" value="B12_BINDING"/>
    <property type="match status" value="1"/>
</dbReference>
<dbReference type="EMBL" id="AVPE01000004">
    <property type="protein sequence ID" value="KGX92851.1"/>
    <property type="molecule type" value="Genomic_DNA"/>
</dbReference>
<dbReference type="GO" id="GO:0008705">
    <property type="term" value="F:methionine synthase activity"/>
    <property type="evidence" value="ECO:0007669"/>
    <property type="project" value="TreeGrafter"/>
</dbReference>
<dbReference type="InterPro" id="IPR036724">
    <property type="entry name" value="Cobalamin-bd_sf"/>
</dbReference>
<dbReference type="AlphaFoldDB" id="A0A0A5GHX0"/>
<keyword evidence="2" id="KW-0170">Cobalt</keyword>
<reference evidence="4 5" key="1">
    <citation type="submission" date="2013-08" db="EMBL/GenBank/DDBJ databases">
        <authorList>
            <person name="Huang J."/>
            <person name="Wang G."/>
        </authorList>
    </citation>
    <scope>NUCLEOTIDE SEQUENCE [LARGE SCALE GENOMIC DNA]</scope>
    <source>
        <strain evidence="4 5">JSM 076056</strain>
    </source>
</reference>
<comment type="caution">
    <text evidence="4">The sequence shown here is derived from an EMBL/GenBank/DDBJ whole genome shotgun (WGS) entry which is preliminary data.</text>
</comment>
<protein>
    <recommendedName>
        <fullName evidence="3">B12-binding domain-containing protein</fullName>
    </recommendedName>
</protein>
<dbReference type="RefSeq" id="WP_026799919.1">
    <property type="nucleotide sequence ID" value="NZ_AULI01000006.1"/>
</dbReference>
<dbReference type="OrthoDB" id="5756833at2"/>
<evidence type="ECO:0000313" key="4">
    <source>
        <dbReference type="EMBL" id="KGX92851.1"/>
    </source>
</evidence>
<dbReference type="GO" id="GO:0046872">
    <property type="term" value="F:metal ion binding"/>
    <property type="evidence" value="ECO:0007669"/>
    <property type="project" value="UniProtKB-KW"/>
</dbReference>
<dbReference type="eggNOG" id="COG5012">
    <property type="taxonomic scope" value="Bacteria"/>
</dbReference>
<keyword evidence="1" id="KW-0479">Metal-binding</keyword>
<dbReference type="InterPro" id="IPR006158">
    <property type="entry name" value="Cobalamin-bd"/>
</dbReference>
<evidence type="ECO:0000256" key="2">
    <source>
        <dbReference type="ARBA" id="ARBA00023285"/>
    </source>
</evidence>
<organism evidence="4 5">
    <name type="scientific">Pontibacillus halophilus JSM 076056 = DSM 19796</name>
    <dbReference type="NCBI Taxonomy" id="1385510"/>
    <lineage>
        <taxon>Bacteria</taxon>
        <taxon>Bacillati</taxon>
        <taxon>Bacillota</taxon>
        <taxon>Bacilli</taxon>
        <taxon>Bacillales</taxon>
        <taxon>Bacillaceae</taxon>
        <taxon>Pontibacillus</taxon>
    </lineage>
</organism>
<dbReference type="SMART" id="SM01018">
    <property type="entry name" value="B12-binding_2"/>
    <property type="match status" value="1"/>
</dbReference>
<dbReference type="Pfam" id="PF02310">
    <property type="entry name" value="B12-binding"/>
    <property type="match status" value="1"/>
</dbReference>
<evidence type="ECO:0000259" key="3">
    <source>
        <dbReference type="PROSITE" id="PS51332"/>
    </source>
</evidence>
<sequence>MNYDERLAELLLLGDESGVLDYLKDEYGPLDRHSLYNKLLTPAMYEVGKRWESNQISVADEHLATAICDFVLSYYDNHLETNPLAIERKKALLFGIEGEQHYLGLKMVASVFRDQGWSVRNLGADLPLEHALHQIKTYKPAVIGLSAALSYRLPKLKEAVAVLRTLEWQPQVVVGGRMAHEHDLKRLLHGQAYIVKDLDELAEWLKGIQVSSDATSL</sequence>
<dbReference type="PANTHER" id="PTHR45833">
    <property type="entry name" value="METHIONINE SYNTHASE"/>
    <property type="match status" value="1"/>
</dbReference>
<proteinExistence type="predicted"/>
<evidence type="ECO:0000313" key="5">
    <source>
        <dbReference type="Proteomes" id="UP000030528"/>
    </source>
</evidence>
<accession>A0A0A5GHX0</accession>
<dbReference type="GO" id="GO:0050667">
    <property type="term" value="P:homocysteine metabolic process"/>
    <property type="evidence" value="ECO:0007669"/>
    <property type="project" value="TreeGrafter"/>
</dbReference>
<dbReference type="InterPro" id="IPR050554">
    <property type="entry name" value="Met_Synthase/Corrinoid"/>
</dbReference>
<dbReference type="GO" id="GO:0005829">
    <property type="term" value="C:cytosol"/>
    <property type="evidence" value="ECO:0007669"/>
    <property type="project" value="TreeGrafter"/>
</dbReference>
<evidence type="ECO:0000256" key="1">
    <source>
        <dbReference type="ARBA" id="ARBA00022723"/>
    </source>
</evidence>
<dbReference type="STRING" id="1385510.GCA_000425205_01477"/>
<dbReference type="Pfam" id="PF02607">
    <property type="entry name" value="B12-binding_2"/>
    <property type="match status" value="1"/>
</dbReference>
<dbReference type="GO" id="GO:0031419">
    <property type="term" value="F:cobalamin binding"/>
    <property type="evidence" value="ECO:0007669"/>
    <property type="project" value="InterPro"/>
</dbReference>
<dbReference type="Gene3D" id="1.10.1240.10">
    <property type="entry name" value="Methionine synthase domain"/>
    <property type="match status" value="1"/>
</dbReference>
<dbReference type="GO" id="GO:0046653">
    <property type="term" value="P:tetrahydrofolate metabolic process"/>
    <property type="evidence" value="ECO:0007669"/>
    <property type="project" value="TreeGrafter"/>
</dbReference>
<dbReference type="Proteomes" id="UP000030528">
    <property type="component" value="Unassembled WGS sequence"/>
</dbReference>